<comment type="caution">
    <text evidence="2">The sequence shown here is derived from an EMBL/GenBank/DDBJ whole genome shotgun (WGS) entry which is preliminary data.</text>
</comment>
<dbReference type="EMBL" id="JNAH01000008">
    <property type="protein sequence ID" value="KGF85548.1"/>
    <property type="molecule type" value="Genomic_DNA"/>
</dbReference>
<evidence type="ECO:0000256" key="1">
    <source>
        <dbReference type="SAM" id="Phobius"/>
    </source>
</evidence>
<keyword evidence="1" id="KW-1133">Transmembrane helix</keyword>
<keyword evidence="1" id="KW-0472">Membrane</keyword>
<evidence type="ECO:0000313" key="3">
    <source>
        <dbReference type="Proteomes" id="UP000030598"/>
    </source>
</evidence>
<dbReference type="Proteomes" id="UP000030598">
    <property type="component" value="Unassembled WGS sequence"/>
</dbReference>
<name>A0A0A1ZBD8_PROMR</name>
<keyword evidence="1" id="KW-0812">Transmembrane</keyword>
<feature type="transmembrane region" description="Helical" evidence="1">
    <location>
        <begin position="6"/>
        <end position="25"/>
    </location>
</feature>
<proteinExistence type="predicted"/>
<gene>
    <name evidence="2" type="ORF">EU91_1650</name>
</gene>
<evidence type="ECO:0000313" key="2">
    <source>
        <dbReference type="EMBL" id="KGF85548.1"/>
    </source>
</evidence>
<sequence length="41" mass="4457">MNDGGVLASAGIVTGLFFFEVLEALRTLEVFLGFDDVMSFK</sequence>
<protein>
    <submittedName>
        <fullName evidence="2">Uncharacterized protein</fullName>
    </submittedName>
</protein>
<accession>A0A0A1ZBD8</accession>
<organism evidence="2 3">
    <name type="scientific">Prochlorococcus marinus str. GP2</name>
    <dbReference type="NCBI Taxonomy" id="59925"/>
    <lineage>
        <taxon>Bacteria</taxon>
        <taxon>Bacillati</taxon>
        <taxon>Cyanobacteriota</taxon>
        <taxon>Cyanophyceae</taxon>
        <taxon>Synechococcales</taxon>
        <taxon>Prochlorococcaceae</taxon>
        <taxon>Prochlorococcus</taxon>
    </lineage>
</organism>
<dbReference type="AlphaFoldDB" id="A0A0A1ZBD8"/>
<reference evidence="3" key="1">
    <citation type="journal article" date="2014" name="Sci. Data">
        <title>Genomes of diverse isolates of the marine cyanobacterium Prochlorococcus.</title>
        <authorList>
            <person name="Biller S."/>
            <person name="Berube P."/>
            <person name="Thompson J."/>
            <person name="Kelly L."/>
            <person name="Roggensack S."/>
            <person name="Awad L."/>
            <person name="Roache-Johnson K."/>
            <person name="Ding H."/>
            <person name="Giovannoni S.J."/>
            <person name="Moore L.R."/>
            <person name="Chisholm S.W."/>
        </authorList>
    </citation>
    <scope>NUCLEOTIDE SEQUENCE [LARGE SCALE GENOMIC DNA]</scope>
    <source>
        <strain evidence="3">GP2</strain>
    </source>
</reference>